<dbReference type="SMART" id="SM00220">
    <property type="entry name" value="S_TKc"/>
    <property type="match status" value="1"/>
</dbReference>
<dbReference type="PROSITE" id="PS00108">
    <property type="entry name" value="PROTEIN_KINASE_ST"/>
    <property type="match status" value="1"/>
</dbReference>
<dbReference type="KEGG" id="sliu:111364061"/>
<dbReference type="GO" id="GO:0005634">
    <property type="term" value="C:nucleus"/>
    <property type="evidence" value="ECO:0007669"/>
    <property type="project" value="TreeGrafter"/>
</dbReference>
<comment type="similarity">
    <text evidence="1">Belongs to the protein kinase superfamily. CMGC Ser/Thr protein kinase family. CDC2/CDKX subfamily.</text>
</comment>
<evidence type="ECO:0000256" key="1">
    <source>
        <dbReference type="ARBA" id="ARBA00006485"/>
    </source>
</evidence>
<evidence type="ECO:0000256" key="5">
    <source>
        <dbReference type="ARBA" id="ARBA00022777"/>
    </source>
</evidence>
<evidence type="ECO:0000256" key="2">
    <source>
        <dbReference type="ARBA" id="ARBA00022527"/>
    </source>
</evidence>
<dbReference type="GO" id="GO:0005524">
    <property type="term" value="F:ATP binding"/>
    <property type="evidence" value="ECO:0007669"/>
    <property type="project" value="UniProtKB-KW"/>
</dbReference>
<feature type="domain" description="Protein kinase" evidence="8">
    <location>
        <begin position="86"/>
        <end position="375"/>
    </location>
</feature>
<feature type="compositionally biased region" description="Basic and acidic residues" evidence="7">
    <location>
        <begin position="43"/>
        <end position="67"/>
    </location>
</feature>
<feature type="region of interest" description="Disordered" evidence="7">
    <location>
        <begin position="43"/>
        <end position="74"/>
    </location>
</feature>
<dbReference type="PROSITE" id="PS50011">
    <property type="entry name" value="PROTEIN_KINASE_DOM"/>
    <property type="match status" value="1"/>
</dbReference>
<accession>A0A9J7EV96</accession>
<dbReference type="InterPro" id="IPR011009">
    <property type="entry name" value="Kinase-like_dom_sf"/>
</dbReference>
<evidence type="ECO:0000256" key="7">
    <source>
        <dbReference type="SAM" id="MobiDB-lite"/>
    </source>
</evidence>
<keyword evidence="2" id="KW-0723">Serine/threonine-protein kinase</keyword>
<dbReference type="AlphaFoldDB" id="A0A9J7EV96"/>
<dbReference type="PANTHER" id="PTHR24056">
    <property type="entry name" value="CELL DIVISION PROTEIN KINASE"/>
    <property type="match status" value="1"/>
</dbReference>
<dbReference type="GeneID" id="111364061"/>
<evidence type="ECO:0000313" key="9">
    <source>
        <dbReference type="Proteomes" id="UP000301870"/>
    </source>
</evidence>
<dbReference type="Gene3D" id="3.30.200.20">
    <property type="entry name" value="Phosphorylase Kinase, domain 1"/>
    <property type="match status" value="1"/>
</dbReference>
<keyword evidence="5" id="KW-0418">Kinase</keyword>
<dbReference type="OrthoDB" id="647at2759"/>
<sequence>MGPLNVIDNADTLLRTPPKSVLPKTQQEIHGLKKRILYRYRNDARREKTSHSEKKCKKIKEERKQPTDTESSFHSALKDSRFIEEFEYLNKIDEGSYGVVYRARDKSTDEIVALKRLKDLNESEGFSIAAQSELNTLLKLRHPNIVAGREIAVGSRSNEIYLVLEYVPHQLKSLLRSARENHLMFSPEHIKCVMTQLLKAVEHLHDNHIIHRDLKTDNILLSQDGVLKVADFGLAREYGFPLQQYTPGVVTLWYRAPELLLLSPEYSTPIDMWSVGCIFAELVNLRPLFPGTSELDQVHRIFLGLGTPSDAVWPGYSSLPPVGNIIFDDYPPGGLRNKISQKSFSEDGLCLLQGLLTYDPARRTTAAAALEHAYFKEQPVAVEPAMFPMSIESVDSGQYSGAEMGEDRGSYYSTCLDSLENDVLIIDV</sequence>
<dbReference type="SUPFAM" id="SSF56112">
    <property type="entry name" value="Protein kinase-like (PK-like)"/>
    <property type="match status" value="1"/>
</dbReference>
<reference evidence="10" key="1">
    <citation type="submission" date="2025-08" db="UniProtKB">
        <authorList>
            <consortium name="RefSeq"/>
        </authorList>
    </citation>
    <scope>IDENTIFICATION</scope>
    <source>
        <strain evidence="10">Ishihara</strain>
        <tissue evidence="10">Whole body</tissue>
    </source>
</reference>
<evidence type="ECO:0000256" key="4">
    <source>
        <dbReference type="ARBA" id="ARBA00022741"/>
    </source>
</evidence>
<organism evidence="9 10">
    <name type="scientific">Spodoptera litura</name>
    <name type="common">Asian cotton leafworm</name>
    <dbReference type="NCBI Taxonomy" id="69820"/>
    <lineage>
        <taxon>Eukaryota</taxon>
        <taxon>Metazoa</taxon>
        <taxon>Ecdysozoa</taxon>
        <taxon>Arthropoda</taxon>
        <taxon>Hexapoda</taxon>
        <taxon>Insecta</taxon>
        <taxon>Pterygota</taxon>
        <taxon>Neoptera</taxon>
        <taxon>Endopterygota</taxon>
        <taxon>Lepidoptera</taxon>
        <taxon>Glossata</taxon>
        <taxon>Ditrysia</taxon>
        <taxon>Noctuoidea</taxon>
        <taxon>Noctuidae</taxon>
        <taxon>Amphipyrinae</taxon>
        <taxon>Spodoptera</taxon>
    </lineage>
</organism>
<dbReference type="Pfam" id="PF00069">
    <property type="entry name" value="Pkinase"/>
    <property type="match status" value="1"/>
</dbReference>
<dbReference type="FunFam" id="1.10.510.10:FF:000533">
    <property type="entry name" value="cyclin-dependent kinase 10"/>
    <property type="match status" value="1"/>
</dbReference>
<dbReference type="Gene3D" id="1.10.510.10">
    <property type="entry name" value="Transferase(Phosphotransferase) domain 1"/>
    <property type="match status" value="1"/>
</dbReference>
<dbReference type="RefSeq" id="XP_022836689.1">
    <property type="nucleotide sequence ID" value="XM_022980921.1"/>
</dbReference>
<evidence type="ECO:0000259" key="8">
    <source>
        <dbReference type="PROSITE" id="PS50011"/>
    </source>
</evidence>
<dbReference type="InterPro" id="IPR008271">
    <property type="entry name" value="Ser/Thr_kinase_AS"/>
</dbReference>
<protein>
    <submittedName>
        <fullName evidence="10">Serine/threonine-protein kinase PITSLRE-like</fullName>
    </submittedName>
</protein>
<dbReference type="InterPro" id="IPR050108">
    <property type="entry name" value="CDK"/>
</dbReference>
<keyword evidence="6" id="KW-0067">ATP-binding</keyword>
<dbReference type="Proteomes" id="UP000301870">
    <property type="component" value="Unplaced"/>
</dbReference>
<gene>
    <name evidence="10" type="primary">LOC111364061</name>
</gene>
<evidence type="ECO:0000313" key="10">
    <source>
        <dbReference type="RefSeq" id="XP_022836689.1"/>
    </source>
</evidence>
<dbReference type="GO" id="GO:0004674">
    <property type="term" value="F:protein serine/threonine kinase activity"/>
    <property type="evidence" value="ECO:0007669"/>
    <property type="project" value="UniProtKB-KW"/>
</dbReference>
<dbReference type="GO" id="GO:0007346">
    <property type="term" value="P:regulation of mitotic cell cycle"/>
    <property type="evidence" value="ECO:0007669"/>
    <property type="project" value="TreeGrafter"/>
</dbReference>
<evidence type="ECO:0000256" key="3">
    <source>
        <dbReference type="ARBA" id="ARBA00022679"/>
    </source>
</evidence>
<keyword evidence="9" id="KW-1185">Reference proteome</keyword>
<dbReference type="InterPro" id="IPR000719">
    <property type="entry name" value="Prot_kinase_dom"/>
</dbReference>
<evidence type="ECO:0000256" key="6">
    <source>
        <dbReference type="ARBA" id="ARBA00022840"/>
    </source>
</evidence>
<name>A0A9J7EV96_SPOLT</name>
<dbReference type="PANTHER" id="PTHR24056:SF107">
    <property type="entry name" value="CYCLIN-DEPENDENT KINASE 11A-RELATED"/>
    <property type="match status" value="1"/>
</dbReference>
<keyword evidence="4" id="KW-0547">Nucleotide-binding</keyword>
<keyword evidence="3" id="KW-0808">Transferase</keyword>
<proteinExistence type="inferred from homology"/>